<proteinExistence type="inferred from homology"/>
<feature type="transmembrane region" description="Helical" evidence="7">
    <location>
        <begin position="38"/>
        <end position="57"/>
    </location>
</feature>
<evidence type="ECO:0000313" key="10">
    <source>
        <dbReference type="Proteomes" id="UP000093199"/>
    </source>
</evidence>
<dbReference type="InterPro" id="IPR037185">
    <property type="entry name" value="EmrE-like"/>
</dbReference>
<reference evidence="9 10" key="1">
    <citation type="submission" date="2016-07" db="EMBL/GenBank/DDBJ databases">
        <title>Caryophanon tenue genome sequencing.</title>
        <authorList>
            <person name="Verma A."/>
            <person name="Pal Y."/>
            <person name="Krishnamurthi S."/>
        </authorList>
    </citation>
    <scope>NUCLEOTIDE SEQUENCE [LARGE SCALE GENOMIC DNA]</scope>
    <source>
        <strain evidence="9 10">DSM 14152</strain>
    </source>
</reference>
<dbReference type="PANTHER" id="PTHR32322">
    <property type="entry name" value="INNER MEMBRANE TRANSPORTER"/>
    <property type="match status" value="1"/>
</dbReference>
<evidence type="ECO:0000256" key="7">
    <source>
        <dbReference type="SAM" id="Phobius"/>
    </source>
</evidence>
<keyword evidence="3" id="KW-1003">Cell membrane</keyword>
<feature type="domain" description="EamA" evidence="8">
    <location>
        <begin position="7"/>
        <end position="139"/>
    </location>
</feature>
<feature type="transmembrane region" description="Helical" evidence="7">
    <location>
        <begin position="180"/>
        <end position="202"/>
    </location>
</feature>
<dbReference type="AlphaFoldDB" id="A0A1C0YB78"/>
<evidence type="ECO:0000256" key="3">
    <source>
        <dbReference type="ARBA" id="ARBA00022475"/>
    </source>
</evidence>
<feature type="transmembrane region" description="Helical" evidence="7">
    <location>
        <begin position="69"/>
        <end position="89"/>
    </location>
</feature>
<comment type="subcellular location">
    <subcellularLocation>
        <location evidence="1">Cell membrane</location>
        <topology evidence="1">Multi-pass membrane protein</topology>
    </subcellularLocation>
</comment>
<keyword evidence="4 7" id="KW-0812">Transmembrane</keyword>
<dbReference type="OrthoDB" id="149142at2"/>
<dbReference type="STRING" id="33978.A6M13_15495"/>
<feature type="transmembrane region" description="Helical" evidence="7">
    <location>
        <begin position="214"/>
        <end position="237"/>
    </location>
</feature>
<dbReference type="Pfam" id="PF00892">
    <property type="entry name" value="EamA"/>
    <property type="match status" value="2"/>
</dbReference>
<protein>
    <submittedName>
        <fullName evidence="9">Antibiotic transporter</fullName>
    </submittedName>
</protein>
<evidence type="ECO:0000256" key="1">
    <source>
        <dbReference type="ARBA" id="ARBA00004651"/>
    </source>
</evidence>
<keyword evidence="6 7" id="KW-0472">Membrane</keyword>
<name>A0A1C0YB78_9BACL</name>
<feature type="transmembrane region" description="Helical" evidence="7">
    <location>
        <begin position="249"/>
        <end position="268"/>
    </location>
</feature>
<feature type="transmembrane region" description="Helical" evidence="7">
    <location>
        <begin position="157"/>
        <end position="173"/>
    </location>
</feature>
<feature type="transmembrane region" description="Helical" evidence="7">
    <location>
        <begin position="274"/>
        <end position="291"/>
    </location>
</feature>
<dbReference type="PANTHER" id="PTHR32322:SF18">
    <property type="entry name" value="S-ADENOSYLMETHIONINE_S-ADENOSYLHOMOCYSTEINE TRANSPORTER"/>
    <property type="match status" value="1"/>
</dbReference>
<dbReference type="Proteomes" id="UP000093199">
    <property type="component" value="Unassembled WGS sequence"/>
</dbReference>
<dbReference type="InterPro" id="IPR050638">
    <property type="entry name" value="AA-Vitamin_Transporters"/>
</dbReference>
<accession>A0A1C0YB78</accession>
<comment type="caution">
    <text evidence="9">The sequence shown here is derived from an EMBL/GenBank/DDBJ whole genome shotgun (WGS) entry which is preliminary data.</text>
</comment>
<dbReference type="InterPro" id="IPR000620">
    <property type="entry name" value="EamA_dom"/>
</dbReference>
<feature type="transmembrane region" description="Helical" evidence="7">
    <location>
        <begin position="95"/>
        <end position="116"/>
    </location>
</feature>
<sequence length="293" mass="31995">MQGIPASVLLLLATVLWGGNFVIGRAVADDIAPFTLAFCRWCIAFLVLAPIAFHAWKKDLPLFKQHWKIILLLSITGVAGFNTLVYIGLHDTTSINASLMNSSTPIIIYLLAFIALRETLTKQQIIGTIISLIGVLFILSGGSLSSLQNFHFNKGDVIVLVAIVCWSIYSLMIKQYAGILPGLSTFFMTIIVGIGLLLPFFLYESFTVADTITWNVSSIAAILYVGCFASIVAFLSWNKGVMKIGASRASIFLNFIPVFAALFAVLFIEEQLHIFQLLGGITVIIGVLITNKK</sequence>
<dbReference type="RefSeq" id="WP_066546531.1">
    <property type="nucleotide sequence ID" value="NZ_MASJ01000026.1"/>
</dbReference>
<comment type="similarity">
    <text evidence="2">Belongs to the EamA transporter family.</text>
</comment>
<feature type="transmembrane region" description="Helical" evidence="7">
    <location>
        <begin position="125"/>
        <end position="145"/>
    </location>
</feature>
<evidence type="ECO:0000256" key="2">
    <source>
        <dbReference type="ARBA" id="ARBA00007362"/>
    </source>
</evidence>
<evidence type="ECO:0000256" key="5">
    <source>
        <dbReference type="ARBA" id="ARBA00022989"/>
    </source>
</evidence>
<evidence type="ECO:0000313" key="9">
    <source>
        <dbReference type="EMBL" id="OCS84379.1"/>
    </source>
</evidence>
<keyword evidence="5 7" id="KW-1133">Transmembrane helix</keyword>
<feature type="domain" description="EamA" evidence="8">
    <location>
        <begin position="154"/>
        <end position="291"/>
    </location>
</feature>
<dbReference type="GO" id="GO:0005886">
    <property type="term" value="C:plasma membrane"/>
    <property type="evidence" value="ECO:0007669"/>
    <property type="project" value="UniProtKB-SubCell"/>
</dbReference>
<keyword evidence="10" id="KW-1185">Reference proteome</keyword>
<dbReference type="EMBL" id="MASJ01000026">
    <property type="protein sequence ID" value="OCS84379.1"/>
    <property type="molecule type" value="Genomic_DNA"/>
</dbReference>
<evidence type="ECO:0000256" key="4">
    <source>
        <dbReference type="ARBA" id="ARBA00022692"/>
    </source>
</evidence>
<dbReference type="SUPFAM" id="SSF103481">
    <property type="entry name" value="Multidrug resistance efflux transporter EmrE"/>
    <property type="match status" value="2"/>
</dbReference>
<evidence type="ECO:0000259" key="8">
    <source>
        <dbReference type="Pfam" id="PF00892"/>
    </source>
</evidence>
<gene>
    <name evidence="9" type="ORF">A6M13_15495</name>
</gene>
<evidence type="ECO:0000256" key="6">
    <source>
        <dbReference type="ARBA" id="ARBA00023136"/>
    </source>
</evidence>
<organism evidence="9 10">
    <name type="scientific">Caryophanon tenue</name>
    <dbReference type="NCBI Taxonomy" id="33978"/>
    <lineage>
        <taxon>Bacteria</taxon>
        <taxon>Bacillati</taxon>
        <taxon>Bacillota</taxon>
        <taxon>Bacilli</taxon>
        <taxon>Bacillales</taxon>
        <taxon>Caryophanaceae</taxon>
        <taxon>Caryophanon</taxon>
    </lineage>
</organism>